<reference evidence="1" key="1">
    <citation type="submission" date="2022-12" db="EMBL/GenBank/DDBJ databases">
        <title>Genome Sequence of Lasiodiplodia mahajangana.</title>
        <authorList>
            <person name="Buettner E."/>
        </authorList>
    </citation>
    <scope>NUCLEOTIDE SEQUENCE</scope>
    <source>
        <strain evidence="1">VT137</strain>
    </source>
</reference>
<evidence type="ECO:0000313" key="2">
    <source>
        <dbReference type="Proteomes" id="UP001153332"/>
    </source>
</evidence>
<keyword evidence="2" id="KW-1185">Reference proteome</keyword>
<evidence type="ECO:0000313" key="1">
    <source>
        <dbReference type="EMBL" id="KAJ8130853.1"/>
    </source>
</evidence>
<organism evidence="1 2">
    <name type="scientific">Lasiodiplodia mahajangana</name>
    <dbReference type="NCBI Taxonomy" id="1108764"/>
    <lineage>
        <taxon>Eukaryota</taxon>
        <taxon>Fungi</taxon>
        <taxon>Dikarya</taxon>
        <taxon>Ascomycota</taxon>
        <taxon>Pezizomycotina</taxon>
        <taxon>Dothideomycetes</taxon>
        <taxon>Dothideomycetes incertae sedis</taxon>
        <taxon>Botryosphaeriales</taxon>
        <taxon>Botryosphaeriaceae</taxon>
        <taxon>Lasiodiplodia</taxon>
    </lineage>
</organism>
<proteinExistence type="predicted"/>
<name>A0ACC2JUI8_9PEZI</name>
<comment type="caution">
    <text evidence="1">The sequence shown here is derived from an EMBL/GenBank/DDBJ whole genome shotgun (WGS) entry which is preliminary data.</text>
</comment>
<sequence length="442" mass="48007">MSSIQDIDTLQRAYEQAREDDSLNMVMREALQQHAIANELQFGQDNVGNIYLSKPGRDDTLVNIAIAFPLDAHDSPQSFTSAFLTFDRLSREDIPCGLTLMGFTSLHGQAVGLEAWDNSIAIPEEPASSKTPVLSQFSHLPSPGTVSFSAIFQPSERADMPLSLFGSLILTLKAQQLIDDREGWRVRTQEFRRAPRLQVDGSGAEDLTRKVIRSYSDFSGDVQGPNGPLFVEREGNPNGQSILFVHGLGGTTNSYQTLVSALQDFDLVRFDLSGHGRSSVPRSTSIHSYMEDCEALVLFGPVCPPPATAQTALADRAAAVRQNGMAAVADIVISNAFAPESLVKRLGEVALAREMLTRQNPEGYALAVEALKNSTVPQLGCISAPTKVVTGEEDKVSTVETGRFFVDNIGKHAEQIVLPSVGHWHMLEASARCVEIIKNVAV</sequence>
<gene>
    <name evidence="1" type="ORF">O1611_g2775</name>
</gene>
<dbReference type="EMBL" id="JAPUUL010000409">
    <property type="protein sequence ID" value="KAJ8130853.1"/>
    <property type="molecule type" value="Genomic_DNA"/>
</dbReference>
<protein>
    <submittedName>
        <fullName evidence="1">Uncharacterized protein</fullName>
    </submittedName>
</protein>
<accession>A0ACC2JUI8</accession>
<dbReference type="Proteomes" id="UP001153332">
    <property type="component" value="Unassembled WGS sequence"/>
</dbReference>